<evidence type="ECO:0000313" key="2">
    <source>
        <dbReference type="EMBL" id="AXA36552.1"/>
    </source>
</evidence>
<evidence type="ECO:0000313" key="3">
    <source>
        <dbReference type="Proteomes" id="UP000262583"/>
    </source>
</evidence>
<reference evidence="2 3" key="1">
    <citation type="submission" date="2018-05" db="EMBL/GenBank/DDBJ databases">
        <title>A metagenomic window into the 2 km-deep terrestrial subsurface aquifer revealed taxonomically and functionally diverse microbial community comprising novel uncultured bacterial lineages.</title>
        <authorList>
            <person name="Kadnikov V.V."/>
            <person name="Mardanov A.V."/>
            <person name="Beletsky A.V."/>
            <person name="Banks D."/>
            <person name="Pimenov N.V."/>
            <person name="Frank Y.A."/>
            <person name="Karnachuk O.V."/>
            <person name="Ravin N.V."/>
        </authorList>
    </citation>
    <scope>NUCLEOTIDE SEQUENCE [LARGE SCALE GENOMIC DNA]</scope>
    <source>
        <strain evidence="2">BY</strain>
    </source>
</reference>
<feature type="compositionally biased region" description="Low complexity" evidence="1">
    <location>
        <begin position="11"/>
        <end position="22"/>
    </location>
</feature>
<feature type="region of interest" description="Disordered" evidence="1">
    <location>
        <begin position="1"/>
        <end position="38"/>
    </location>
</feature>
<gene>
    <name evidence="2" type="ORF">BRCON_1775</name>
</gene>
<organism evidence="2 3">
    <name type="scientific">Sumerlaea chitinivorans</name>
    <dbReference type="NCBI Taxonomy" id="2250252"/>
    <lineage>
        <taxon>Bacteria</taxon>
        <taxon>Candidatus Sumerlaeota</taxon>
        <taxon>Candidatus Sumerlaeia</taxon>
        <taxon>Candidatus Sumerlaeales</taxon>
        <taxon>Candidatus Sumerlaeaceae</taxon>
        <taxon>Candidatus Sumerlaea</taxon>
    </lineage>
</organism>
<sequence>MQSDHHDCCLRSSSISSRIVSRPMNNARRRGSVQSSRT</sequence>
<proteinExistence type="predicted"/>
<evidence type="ECO:0000256" key="1">
    <source>
        <dbReference type="SAM" id="MobiDB-lite"/>
    </source>
</evidence>
<accession>A0A2Z4Y7D9</accession>
<dbReference type="Proteomes" id="UP000262583">
    <property type="component" value="Chromosome"/>
</dbReference>
<dbReference type="KEGG" id="schv:BRCON_1775"/>
<dbReference type="AlphaFoldDB" id="A0A2Z4Y7D9"/>
<name>A0A2Z4Y7D9_SUMC1</name>
<dbReference type="EMBL" id="CP030759">
    <property type="protein sequence ID" value="AXA36552.1"/>
    <property type="molecule type" value="Genomic_DNA"/>
</dbReference>
<protein>
    <submittedName>
        <fullName evidence="2">Uncharacterized protein</fullName>
    </submittedName>
</protein>